<accession>A0A086T5T5</accession>
<dbReference type="OrthoDB" id="5388486at2759"/>
<dbReference type="Proteomes" id="UP000029964">
    <property type="component" value="Unassembled WGS sequence"/>
</dbReference>
<feature type="compositionally biased region" description="Acidic residues" evidence="1">
    <location>
        <begin position="523"/>
        <end position="533"/>
    </location>
</feature>
<feature type="domain" description="C2H2-type" evidence="2">
    <location>
        <begin position="293"/>
        <end position="317"/>
    </location>
</feature>
<dbReference type="STRING" id="857340.A0A086T5T5"/>
<gene>
    <name evidence="3" type="ORF">ACRE_044670</name>
</gene>
<keyword evidence="4" id="KW-1185">Reference proteome</keyword>
<reference evidence="4" key="1">
    <citation type="journal article" date="2014" name="Genome Announc.">
        <title>Genome sequence and annotation of Acremonium chrysogenum, producer of the beta-lactam antibiotic cephalosporin C.</title>
        <authorList>
            <person name="Terfehr D."/>
            <person name="Dahlmann T.A."/>
            <person name="Specht T."/>
            <person name="Zadra I."/>
            <person name="Kuernsteiner H."/>
            <person name="Kueck U."/>
        </authorList>
    </citation>
    <scope>NUCLEOTIDE SEQUENCE [LARGE SCALE GENOMIC DNA]</scope>
    <source>
        <strain evidence="4">ATCC 11550 / CBS 779.69 / DSM 880 / IAM 14645 / JCM 23072 / IMI 49137</strain>
    </source>
</reference>
<dbReference type="PANTHER" id="PTHR23225">
    <property type="entry name" value="ZINC FINGER PROTEIN"/>
    <property type="match status" value="1"/>
</dbReference>
<feature type="domain" description="C2H2-type" evidence="2">
    <location>
        <begin position="325"/>
        <end position="348"/>
    </location>
</feature>
<feature type="region of interest" description="Disordered" evidence="1">
    <location>
        <begin position="255"/>
        <end position="286"/>
    </location>
</feature>
<feature type="region of interest" description="Disordered" evidence="1">
    <location>
        <begin position="504"/>
        <end position="533"/>
    </location>
</feature>
<dbReference type="PANTHER" id="PTHR23225:SF2">
    <property type="entry name" value="AT09679P-RELATED"/>
    <property type="match status" value="1"/>
</dbReference>
<feature type="compositionally biased region" description="Low complexity" evidence="1">
    <location>
        <begin position="84"/>
        <end position="103"/>
    </location>
</feature>
<evidence type="ECO:0000313" key="4">
    <source>
        <dbReference type="Proteomes" id="UP000029964"/>
    </source>
</evidence>
<evidence type="ECO:0000313" key="3">
    <source>
        <dbReference type="EMBL" id="KFH44717.1"/>
    </source>
</evidence>
<dbReference type="InterPro" id="IPR013087">
    <property type="entry name" value="Znf_C2H2_type"/>
</dbReference>
<organism evidence="3 4">
    <name type="scientific">Hapsidospora chrysogenum (strain ATCC 11550 / CBS 779.69 / DSM 880 / IAM 14645 / JCM 23072 / IMI 49137)</name>
    <name type="common">Acremonium chrysogenum</name>
    <dbReference type="NCBI Taxonomy" id="857340"/>
    <lineage>
        <taxon>Eukaryota</taxon>
        <taxon>Fungi</taxon>
        <taxon>Dikarya</taxon>
        <taxon>Ascomycota</taxon>
        <taxon>Pezizomycotina</taxon>
        <taxon>Sordariomycetes</taxon>
        <taxon>Hypocreomycetidae</taxon>
        <taxon>Hypocreales</taxon>
        <taxon>Bionectriaceae</taxon>
        <taxon>Hapsidospora</taxon>
    </lineage>
</organism>
<comment type="caution">
    <text evidence="3">The sequence shown here is derived from an EMBL/GenBank/DDBJ whole genome shotgun (WGS) entry which is preliminary data.</text>
</comment>
<dbReference type="HOGENOM" id="CLU_510846_0_0_1"/>
<evidence type="ECO:0000259" key="2">
    <source>
        <dbReference type="SMART" id="SM00355"/>
    </source>
</evidence>
<dbReference type="SMART" id="SM00355">
    <property type="entry name" value="ZnF_C2H2"/>
    <property type="match status" value="2"/>
</dbReference>
<proteinExistence type="predicted"/>
<sequence>MAYNQGYGACSADPYRSSERNALYCRILDPRLHDTGVVDNPPFVVPQFLEEARDNSTESTPQWINEADYLLAQGRGMVSAQYSQQYLPSESSPSLQPPSSGSSIRNGAFEGDAYGDPSTPGDTCLLSPGTEIDSIYSGDNCPSHVSLTGFDALSCSQDAQLGASVGCQVSGGFDGLENSVGLEMQDASSIHGGPRPPFSMATATGTTPTMGPHITAYGSGLIPNLDISSPPIAAHSPGHSEPRVKAESTVIVRRVSAPSRGARQSKRSGRGIQKQQRGHKHQKPLATINSSDLACMQCRSARFKDEASLDKHVRTQHTRPFICVFHYAGCESTFAAKNEWKRHVASQHICLEYYHCDYGNCATSKTPASKRRYECQPHYGGLFSRKDLYTQHVRRMHKPKNMSKKQALQWEKQVKHMQETARHRRCELPRHMHCPAIDCSEQFVGENAWNERMEHVARHLERAAAGKEYPVQFGGAGDPSLTDWAESPGVDVVRRVAGGWELNSKNSIEADSVRDSSDSGDNTLDEDAEGEEC</sequence>
<dbReference type="Gene3D" id="3.30.160.60">
    <property type="entry name" value="Classic Zinc Finger"/>
    <property type="match status" value="1"/>
</dbReference>
<dbReference type="InterPro" id="IPR039970">
    <property type="entry name" value="TF_Grauzone"/>
</dbReference>
<name>A0A086T5T5_HAPC1</name>
<dbReference type="AlphaFoldDB" id="A0A086T5T5"/>
<protein>
    <recommendedName>
        <fullName evidence="2">C2H2-type domain-containing protein</fullName>
    </recommendedName>
</protein>
<dbReference type="GO" id="GO:0003700">
    <property type="term" value="F:DNA-binding transcription factor activity"/>
    <property type="evidence" value="ECO:0007669"/>
    <property type="project" value="InterPro"/>
</dbReference>
<feature type="region of interest" description="Disordered" evidence="1">
    <location>
        <begin position="84"/>
        <end position="126"/>
    </location>
</feature>
<evidence type="ECO:0000256" key="1">
    <source>
        <dbReference type="SAM" id="MobiDB-lite"/>
    </source>
</evidence>
<dbReference type="EMBL" id="JPKY01000043">
    <property type="protein sequence ID" value="KFH44717.1"/>
    <property type="molecule type" value="Genomic_DNA"/>
</dbReference>